<protein>
    <recommendedName>
        <fullName evidence="2">Pyridoxamine 5'-phosphate oxidase N-terminal domain-containing protein</fullName>
    </recommendedName>
</protein>
<dbReference type="InterPro" id="IPR052019">
    <property type="entry name" value="F420H2_bilvrd_red/Heme_oxyg"/>
</dbReference>
<accession>A0ABR9HGH6</accession>
<reference evidence="3 4" key="1">
    <citation type="submission" date="2020-10" db="EMBL/GenBank/DDBJ databases">
        <title>Sequencing the genomes of 1000 actinobacteria strains.</title>
        <authorList>
            <person name="Klenk H.-P."/>
        </authorList>
    </citation>
    <scope>NUCLEOTIDE SEQUENCE [LARGE SCALE GENOMIC DNA]</scope>
    <source>
        <strain evidence="3 4">DSM 45157</strain>
    </source>
</reference>
<dbReference type="Proteomes" id="UP000598217">
    <property type="component" value="Unassembled WGS sequence"/>
</dbReference>
<keyword evidence="1" id="KW-0560">Oxidoreductase</keyword>
<dbReference type="PANTHER" id="PTHR35176:SF4">
    <property type="entry name" value="PYRIDOXAMINE 5'-PHOSPHATE OXIDASE-RELATED FMN-BINDING"/>
    <property type="match status" value="1"/>
</dbReference>
<feature type="domain" description="Pyridoxamine 5'-phosphate oxidase N-terminal" evidence="2">
    <location>
        <begin position="34"/>
        <end position="107"/>
    </location>
</feature>
<organism evidence="3 4">
    <name type="scientific">Nocardiopsis terrae</name>
    <dbReference type="NCBI Taxonomy" id="372655"/>
    <lineage>
        <taxon>Bacteria</taxon>
        <taxon>Bacillati</taxon>
        <taxon>Actinomycetota</taxon>
        <taxon>Actinomycetes</taxon>
        <taxon>Streptosporangiales</taxon>
        <taxon>Nocardiopsidaceae</taxon>
        <taxon>Nocardiopsis</taxon>
    </lineage>
</organism>
<dbReference type="PANTHER" id="PTHR35176">
    <property type="entry name" value="HEME OXYGENASE HI_0854-RELATED"/>
    <property type="match status" value="1"/>
</dbReference>
<dbReference type="InterPro" id="IPR012349">
    <property type="entry name" value="Split_barrel_FMN-bd"/>
</dbReference>
<dbReference type="InterPro" id="IPR011576">
    <property type="entry name" value="Pyridox_Oxase_N"/>
</dbReference>
<dbReference type="Pfam" id="PF01243">
    <property type="entry name" value="PNPOx_N"/>
    <property type="match status" value="1"/>
</dbReference>
<gene>
    <name evidence="3" type="ORF">H4W79_002341</name>
</gene>
<evidence type="ECO:0000313" key="3">
    <source>
        <dbReference type="EMBL" id="MBE1458127.1"/>
    </source>
</evidence>
<evidence type="ECO:0000313" key="4">
    <source>
        <dbReference type="Proteomes" id="UP000598217"/>
    </source>
</evidence>
<sequence>MVTNDPRAEALTDDAPGSWEEVLGHLAEVSGTYWLTLPREGGTPHTRPLLAVWVAGRPYFACGDGTKKARLLAASPRVSLAVSTGLLDVVVEGRVERIRDEDRVKEVAGAYPVVYGWPPVAEGDLLTGPDGAPTAGPPPYAVYGIVPGTGYAFPTGDVGHGATRWRFGPQEERFGDVR</sequence>
<dbReference type="Gene3D" id="2.30.110.10">
    <property type="entry name" value="Electron Transport, Fmn-binding Protein, Chain A"/>
    <property type="match status" value="1"/>
</dbReference>
<keyword evidence="4" id="KW-1185">Reference proteome</keyword>
<dbReference type="EMBL" id="JADBDY010000001">
    <property type="protein sequence ID" value="MBE1458127.1"/>
    <property type="molecule type" value="Genomic_DNA"/>
</dbReference>
<dbReference type="SUPFAM" id="SSF50475">
    <property type="entry name" value="FMN-binding split barrel"/>
    <property type="match status" value="1"/>
</dbReference>
<dbReference type="RefSeq" id="WP_191270228.1">
    <property type="nucleotide sequence ID" value="NZ_BMXJ01000003.1"/>
</dbReference>
<evidence type="ECO:0000256" key="1">
    <source>
        <dbReference type="ARBA" id="ARBA00023002"/>
    </source>
</evidence>
<comment type="caution">
    <text evidence="3">The sequence shown here is derived from an EMBL/GenBank/DDBJ whole genome shotgun (WGS) entry which is preliminary data.</text>
</comment>
<name>A0ABR9HGH6_9ACTN</name>
<proteinExistence type="predicted"/>
<evidence type="ECO:0000259" key="2">
    <source>
        <dbReference type="Pfam" id="PF01243"/>
    </source>
</evidence>